<dbReference type="InterPro" id="IPR011251">
    <property type="entry name" value="Luciferase-like_dom"/>
</dbReference>
<gene>
    <name evidence="4" type="ORF">AWC23_25855</name>
</gene>
<keyword evidence="1" id="KW-0560">Oxidoreductase</keyword>
<proteinExistence type="predicted"/>
<dbReference type="AlphaFoldDB" id="A0AAJ3TSP6"/>
<dbReference type="Proteomes" id="UP000193387">
    <property type="component" value="Unassembled WGS sequence"/>
</dbReference>
<dbReference type="Gene3D" id="3.20.20.30">
    <property type="entry name" value="Luciferase-like domain"/>
    <property type="match status" value="1"/>
</dbReference>
<accession>A0AAJ3TSP6</accession>
<dbReference type="EMBL" id="LQPR01000084">
    <property type="protein sequence ID" value="ORW64083.1"/>
    <property type="molecule type" value="Genomic_DNA"/>
</dbReference>
<dbReference type="InterPro" id="IPR036661">
    <property type="entry name" value="Luciferase-like_sf"/>
</dbReference>
<evidence type="ECO:0000256" key="2">
    <source>
        <dbReference type="ARBA" id="ARBA00023033"/>
    </source>
</evidence>
<keyword evidence="5" id="KW-1185">Reference proteome</keyword>
<protein>
    <submittedName>
        <fullName evidence="4">Luciferase</fullName>
    </submittedName>
</protein>
<dbReference type="Pfam" id="PF00296">
    <property type="entry name" value="Bac_luciferase"/>
    <property type="match status" value="1"/>
</dbReference>
<dbReference type="GO" id="GO:0005829">
    <property type="term" value="C:cytosol"/>
    <property type="evidence" value="ECO:0007669"/>
    <property type="project" value="TreeGrafter"/>
</dbReference>
<name>A0AAJ3TSP6_9MYCO</name>
<evidence type="ECO:0000313" key="5">
    <source>
        <dbReference type="Proteomes" id="UP000193387"/>
    </source>
</evidence>
<organism evidence="4 5">
    <name type="scientific">Mycobacterium saskatchewanense</name>
    <dbReference type="NCBI Taxonomy" id="220927"/>
    <lineage>
        <taxon>Bacteria</taxon>
        <taxon>Bacillati</taxon>
        <taxon>Actinomycetota</taxon>
        <taxon>Actinomycetes</taxon>
        <taxon>Mycobacteriales</taxon>
        <taxon>Mycobacteriaceae</taxon>
        <taxon>Mycobacterium</taxon>
        <taxon>Mycobacterium simiae complex</taxon>
    </lineage>
</organism>
<evidence type="ECO:0000259" key="3">
    <source>
        <dbReference type="Pfam" id="PF00296"/>
    </source>
</evidence>
<evidence type="ECO:0000256" key="1">
    <source>
        <dbReference type="ARBA" id="ARBA00023002"/>
    </source>
</evidence>
<dbReference type="GO" id="GO:0004497">
    <property type="term" value="F:monooxygenase activity"/>
    <property type="evidence" value="ECO:0007669"/>
    <property type="project" value="UniProtKB-KW"/>
</dbReference>
<dbReference type="RefSeq" id="WP_085258485.1">
    <property type="nucleotide sequence ID" value="NZ_AP022573.1"/>
</dbReference>
<comment type="caution">
    <text evidence="4">The sequence shown here is derived from an EMBL/GenBank/DDBJ whole genome shotgun (WGS) entry which is preliminary data.</text>
</comment>
<reference evidence="4 5" key="1">
    <citation type="submission" date="2016-01" db="EMBL/GenBank/DDBJ databases">
        <title>The new phylogeny of the genus Mycobacterium.</title>
        <authorList>
            <person name="Tarcisio F."/>
            <person name="Conor M."/>
            <person name="Antonella G."/>
            <person name="Elisabetta G."/>
            <person name="Giulia F.S."/>
            <person name="Sara T."/>
            <person name="Anna F."/>
            <person name="Clotilde B."/>
            <person name="Roberto B."/>
            <person name="Veronica D.S."/>
            <person name="Fabio R."/>
            <person name="Monica P."/>
            <person name="Olivier J."/>
            <person name="Enrico T."/>
            <person name="Nicola S."/>
        </authorList>
    </citation>
    <scope>NUCLEOTIDE SEQUENCE [LARGE SCALE GENOMIC DNA]</scope>
    <source>
        <strain evidence="4 5">DSM 44616</strain>
    </source>
</reference>
<dbReference type="GO" id="GO:0016705">
    <property type="term" value="F:oxidoreductase activity, acting on paired donors, with incorporation or reduction of molecular oxygen"/>
    <property type="evidence" value="ECO:0007669"/>
    <property type="project" value="InterPro"/>
</dbReference>
<evidence type="ECO:0000313" key="4">
    <source>
        <dbReference type="EMBL" id="ORW64083.1"/>
    </source>
</evidence>
<feature type="domain" description="Luciferase-like" evidence="3">
    <location>
        <begin position="21"/>
        <end position="334"/>
    </location>
</feature>
<dbReference type="PANTHER" id="PTHR30137">
    <property type="entry name" value="LUCIFERASE-LIKE MONOOXYGENASE"/>
    <property type="match status" value="1"/>
</dbReference>
<dbReference type="SUPFAM" id="SSF51679">
    <property type="entry name" value="Bacterial luciferase-like"/>
    <property type="match status" value="1"/>
</dbReference>
<sequence>MALKFWVTTPFFYPDMNRPWSELLNDMLSIVDAAEDLGFEGITINENLFQNYVTNPSSLAFSAVAAARTKRLRIMPGVVVLPYYHPLLIASEMSLLDHLAPGRMGIGVARGGSRYQLDRIGVDPAKARAIYEESLEIIRRVWVEDDVSYDGQFFSFPPTTIVPKPVTKPHPSIWVASQSVEGAQKVAREGLNLITAPNYGSFEPYGDLEALLQSYNDAAEASEHPRGEVMALRHTWVGHTEEEALEYFDDFLNEYNFYIAFVKDEGNRASREDRLAPRGLGDKDRKYIVGGRVIPETERFSREKLDENYSDPILTTPDKMIERFKTYEKLGVDHLSCLIAVGMPRDAIIKQMELMSKEVLPAFAE</sequence>
<keyword evidence="2" id="KW-0503">Monooxygenase</keyword>
<dbReference type="PANTHER" id="PTHR30137:SF8">
    <property type="entry name" value="BLR5498 PROTEIN"/>
    <property type="match status" value="1"/>
</dbReference>
<dbReference type="InterPro" id="IPR050766">
    <property type="entry name" value="Bact_Lucif_Oxidored"/>
</dbReference>